<proteinExistence type="predicted"/>
<accession>A0A3S2WJY3</accession>
<protein>
    <submittedName>
        <fullName evidence="2">Uncharacterized protein</fullName>
    </submittedName>
</protein>
<keyword evidence="3" id="KW-1185">Reference proteome</keyword>
<comment type="caution">
    <text evidence="2">The sequence shown here is derived from an EMBL/GenBank/DDBJ whole genome shotgun (WGS) entry which is preliminary data.</text>
</comment>
<sequence length="98" mass="10360">MGPATGVVSTGHEGLRRCSRDDINARAQGVSKGPEGSVHHAAKPGVDALITPQGSLRLRFRPIGTHGHRTWSGGAGHSTGPRTCRPHVEWETSHVQLA</sequence>
<dbReference type="OrthoDB" id="4288535at2"/>
<dbReference type="EMBL" id="RZYA01000005">
    <property type="protein sequence ID" value="RVU25255.1"/>
    <property type="molecule type" value="Genomic_DNA"/>
</dbReference>
<dbReference type="Proteomes" id="UP000283128">
    <property type="component" value="Unassembled WGS sequence"/>
</dbReference>
<feature type="region of interest" description="Disordered" evidence="1">
    <location>
        <begin position="1"/>
        <end position="40"/>
    </location>
</feature>
<evidence type="ECO:0000313" key="3">
    <source>
        <dbReference type="Proteomes" id="UP000283128"/>
    </source>
</evidence>
<evidence type="ECO:0000256" key="1">
    <source>
        <dbReference type="SAM" id="MobiDB-lite"/>
    </source>
</evidence>
<reference evidence="2 3" key="1">
    <citation type="submission" date="2019-01" db="EMBL/GenBank/DDBJ databases">
        <title>Genome sequences of Streptomyces and Rhizobium isolates collected from root and soil.</title>
        <authorList>
            <person name="Chhettri S."/>
            <person name="Sevigny J.L."/>
            <person name="Sen A."/>
            <person name="Ennis N."/>
            <person name="Tisa L."/>
        </authorList>
    </citation>
    <scope>NUCLEOTIDE SEQUENCE [LARGE SCALE GENOMIC DNA]</scope>
    <source>
        <strain evidence="2 3">San01</strain>
    </source>
</reference>
<feature type="compositionally biased region" description="Basic and acidic residues" evidence="1">
    <location>
        <begin position="13"/>
        <end position="24"/>
    </location>
</feature>
<name>A0A3S2WJY3_9ACTN</name>
<evidence type="ECO:0000313" key="2">
    <source>
        <dbReference type="EMBL" id="RVU25255.1"/>
    </source>
</evidence>
<dbReference type="AlphaFoldDB" id="A0A3S2WJY3"/>
<gene>
    <name evidence="2" type="ORF">EOT10_13390</name>
</gene>
<organism evidence="2 3">
    <name type="scientific">Streptomyces antnestii</name>
    <dbReference type="NCBI Taxonomy" id="2494256"/>
    <lineage>
        <taxon>Bacteria</taxon>
        <taxon>Bacillati</taxon>
        <taxon>Actinomycetota</taxon>
        <taxon>Actinomycetes</taxon>
        <taxon>Kitasatosporales</taxon>
        <taxon>Streptomycetaceae</taxon>
        <taxon>Streptomyces</taxon>
    </lineage>
</organism>